<evidence type="ECO:0000256" key="5">
    <source>
        <dbReference type="ARBA" id="ARBA00022692"/>
    </source>
</evidence>
<feature type="transmembrane region" description="Helical" evidence="8">
    <location>
        <begin position="211"/>
        <end position="234"/>
    </location>
</feature>
<keyword evidence="6 8" id="KW-1133">Transmembrane helix</keyword>
<comment type="subcellular location">
    <subcellularLocation>
        <location evidence="1 8">Cell membrane</location>
        <topology evidence="1 8">Multi-pass membrane protein</topology>
    </subcellularLocation>
</comment>
<comment type="similarity">
    <text evidence="2">Belongs to the binding-protein-dependent transport system permease family. CysTW subfamily.</text>
</comment>
<proteinExistence type="inferred from homology"/>
<feature type="transmembrane region" description="Helical" evidence="8">
    <location>
        <begin position="89"/>
        <end position="109"/>
    </location>
</feature>
<dbReference type="InterPro" id="IPR035906">
    <property type="entry name" value="MetI-like_sf"/>
</dbReference>
<evidence type="ECO:0000259" key="9">
    <source>
        <dbReference type="PROSITE" id="PS50928"/>
    </source>
</evidence>
<keyword evidence="3 8" id="KW-0813">Transport</keyword>
<dbReference type="PANTHER" id="PTHR42929">
    <property type="entry name" value="INNER MEMBRANE ABC TRANSPORTER PERMEASE PROTEIN YDCU-RELATED-RELATED"/>
    <property type="match status" value="1"/>
</dbReference>
<dbReference type="RefSeq" id="WP_208095177.1">
    <property type="nucleotide sequence ID" value="NZ_JAGDYM010000002.1"/>
</dbReference>
<dbReference type="PANTHER" id="PTHR42929:SF1">
    <property type="entry name" value="INNER MEMBRANE ABC TRANSPORTER PERMEASE PROTEIN YDCU-RELATED"/>
    <property type="match status" value="1"/>
</dbReference>
<evidence type="ECO:0000256" key="8">
    <source>
        <dbReference type="RuleBase" id="RU363032"/>
    </source>
</evidence>
<dbReference type="PROSITE" id="PS50928">
    <property type="entry name" value="ABC_TM1"/>
    <property type="match status" value="1"/>
</dbReference>
<sequence length="294" mass="31650">MTTQLSLTSKPKRLSSSLYRHPRGRLASLLTLPMVWLVGVYILSLALMLITAFWLTDPFTSKVKPGFTLDNFIDLFTVPAYLAASGRTLGIAAAVTVICAVFSVPLAIFMAKIAPIWLRSVLAVAVTLPLWAGYLVKILSVRIVFSDGGFFNWLFGPLGVQSPGYGVTVTIITLVYLWFPYMAIPVYVAVAQIPANLFDASSDLGARGLRTIRTVVLPLLKPALIAGSIFTFSLSLGDYIAAKFVGGSTQMIGTIIAQNINLNPPVAAAFSVVPIVIVLVYLLAVRRTGALENL</sequence>
<feature type="transmembrane region" description="Helical" evidence="8">
    <location>
        <begin position="29"/>
        <end position="55"/>
    </location>
</feature>
<keyword evidence="5 8" id="KW-0812">Transmembrane</keyword>
<feature type="transmembrane region" description="Helical" evidence="8">
    <location>
        <begin position="165"/>
        <end position="190"/>
    </location>
</feature>
<dbReference type="Pfam" id="PF00528">
    <property type="entry name" value="BPD_transp_1"/>
    <property type="match status" value="1"/>
</dbReference>
<keyword evidence="11" id="KW-1185">Reference proteome</keyword>
<feature type="transmembrane region" description="Helical" evidence="8">
    <location>
        <begin position="266"/>
        <end position="285"/>
    </location>
</feature>
<evidence type="ECO:0000256" key="1">
    <source>
        <dbReference type="ARBA" id="ARBA00004651"/>
    </source>
</evidence>
<evidence type="ECO:0000256" key="6">
    <source>
        <dbReference type="ARBA" id="ARBA00022989"/>
    </source>
</evidence>
<dbReference type="SUPFAM" id="SSF161098">
    <property type="entry name" value="MetI-like"/>
    <property type="match status" value="1"/>
</dbReference>
<accession>A0A939MKK8</accession>
<protein>
    <submittedName>
        <fullName evidence="10">ABC transporter permease</fullName>
    </submittedName>
</protein>
<dbReference type="CDD" id="cd06261">
    <property type="entry name" value="TM_PBP2"/>
    <property type="match status" value="1"/>
</dbReference>
<dbReference type="GO" id="GO:0005886">
    <property type="term" value="C:plasma membrane"/>
    <property type="evidence" value="ECO:0007669"/>
    <property type="project" value="UniProtKB-SubCell"/>
</dbReference>
<evidence type="ECO:0000256" key="3">
    <source>
        <dbReference type="ARBA" id="ARBA00022448"/>
    </source>
</evidence>
<evidence type="ECO:0000256" key="2">
    <source>
        <dbReference type="ARBA" id="ARBA00007069"/>
    </source>
</evidence>
<evidence type="ECO:0000256" key="4">
    <source>
        <dbReference type="ARBA" id="ARBA00022475"/>
    </source>
</evidence>
<evidence type="ECO:0000313" key="11">
    <source>
        <dbReference type="Proteomes" id="UP000664382"/>
    </source>
</evidence>
<reference evidence="10" key="1">
    <citation type="submission" date="2021-03" db="EMBL/GenBank/DDBJ databases">
        <title>Leucobacter chromiisoli sp. nov., isolated from chromium-containing soil of chemical plant.</title>
        <authorList>
            <person name="Xu Z."/>
        </authorList>
    </citation>
    <scope>NUCLEOTIDE SEQUENCE</scope>
    <source>
        <strain evidence="10">S27</strain>
    </source>
</reference>
<keyword evidence="4" id="KW-1003">Cell membrane</keyword>
<dbReference type="Proteomes" id="UP000664382">
    <property type="component" value="Unassembled WGS sequence"/>
</dbReference>
<dbReference type="EMBL" id="JAGDYM010000002">
    <property type="protein sequence ID" value="MBO1900542.1"/>
    <property type="molecule type" value="Genomic_DNA"/>
</dbReference>
<comment type="caution">
    <text evidence="10">The sequence shown here is derived from an EMBL/GenBank/DDBJ whole genome shotgun (WGS) entry which is preliminary data.</text>
</comment>
<dbReference type="InterPro" id="IPR000515">
    <property type="entry name" value="MetI-like"/>
</dbReference>
<keyword evidence="7 8" id="KW-0472">Membrane</keyword>
<dbReference type="Gene3D" id="1.10.3720.10">
    <property type="entry name" value="MetI-like"/>
    <property type="match status" value="1"/>
</dbReference>
<dbReference type="GO" id="GO:0055085">
    <property type="term" value="P:transmembrane transport"/>
    <property type="evidence" value="ECO:0007669"/>
    <property type="project" value="InterPro"/>
</dbReference>
<gene>
    <name evidence="10" type="ORF">J4H92_01100</name>
</gene>
<organism evidence="10 11">
    <name type="scientific">Leucobacter weissii</name>
    <dbReference type="NCBI Taxonomy" id="1983706"/>
    <lineage>
        <taxon>Bacteria</taxon>
        <taxon>Bacillati</taxon>
        <taxon>Actinomycetota</taxon>
        <taxon>Actinomycetes</taxon>
        <taxon>Micrococcales</taxon>
        <taxon>Microbacteriaceae</taxon>
        <taxon>Leucobacter</taxon>
    </lineage>
</organism>
<evidence type="ECO:0000313" key="10">
    <source>
        <dbReference type="EMBL" id="MBO1900542.1"/>
    </source>
</evidence>
<evidence type="ECO:0000256" key="7">
    <source>
        <dbReference type="ARBA" id="ARBA00023136"/>
    </source>
</evidence>
<dbReference type="AlphaFoldDB" id="A0A939MKK8"/>
<name>A0A939MKK8_9MICO</name>
<feature type="transmembrane region" description="Helical" evidence="8">
    <location>
        <begin position="121"/>
        <end position="145"/>
    </location>
</feature>
<feature type="domain" description="ABC transmembrane type-1" evidence="9">
    <location>
        <begin position="85"/>
        <end position="285"/>
    </location>
</feature>